<dbReference type="AlphaFoldDB" id="A0AAN8I6J9"/>
<feature type="region of interest" description="Disordered" evidence="2">
    <location>
        <begin position="1"/>
        <end position="72"/>
    </location>
</feature>
<feature type="compositionally biased region" description="Polar residues" evidence="2">
    <location>
        <begin position="61"/>
        <end position="71"/>
    </location>
</feature>
<feature type="region of interest" description="Disordered" evidence="2">
    <location>
        <begin position="159"/>
        <end position="179"/>
    </location>
</feature>
<accession>A0AAN8I6J9</accession>
<evidence type="ECO:0000256" key="1">
    <source>
        <dbReference type="SAM" id="Coils"/>
    </source>
</evidence>
<feature type="compositionally biased region" description="Low complexity" evidence="2">
    <location>
        <begin position="734"/>
        <end position="744"/>
    </location>
</feature>
<dbReference type="EMBL" id="JAKLMC020000019">
    <property type="protein sequence ID" value="KAK5951710.1"/>
    <property type="molecule type" value="Genomic_DNA"/>
</dbReference>
<organism evidence="3 4">
    <name type="scientific">Knufia fluminis</name>
    <dbReference type="NCBI Taxonomy" id="191047"/>
    <lineage>
        <taxon>Eukaryota</taxon>
        <taxon>Fungi</taxon>
        <taxon>Dikarya</taxon>
        <taxon>Ascomycota</taxon>
        <taxon>Pezizomycotina</taxon>
        <taxon>Eurotiomycetes</taxon>
        <taxon>Chaetothyriomycetidae</taxon>
        <taxon>Chaetothyriales</taxon>
        <taxon>Trichomeriaceae</taxon>
        <taxon>Knufia</taxon>
    </lineage>
</organism>
<evidence type="ECO:0000313" key="3">
    <source>
        <dbReference type="EMBL" id="KAK5951710.1"/>
    </source>
</evidence>
<feature type="region of interest" description="Disordered" evidence="2">
    <location>
        <begin position="713"/>
        <end position="746"/>
    </location>
</feature>
<reference evidence="3 4" key="1">
    <citation type="submission" date="2022-12" db="EMBL/GenBank/DDBJ databases">
        <title>Genomic features and morphological characterization of a novel Knufia sp. strain isolated from spacecraft assembly facility.</title>
        <authorList>
            <person name="Teixeira M."/>
            <person name="Chander A.M."/>
            <person name="Stajich J.E."/>
            <person name="Venkateswaran K."/>
        </authorList>
    </citation>
    <scope>NUCLEOTIDE SEQUENCE [LARGE SCALE GENOMIC DNA]</scope>
    <source>
        <strain evidence="3 4">FJI-L2-BK-P2</strain>
    </source>
</reference>
<dbReference type="PANTHER" id="PTHR43049">
    <property type="entry name" value="EARLY ENDOSOME ANTIGEN"/>
    <property type="match status" value="1"/>
</dbReference>
<dbReference type="PANTHER" id="PTHR43049:SF1">
    <property type="entry name" value="EARLY ENDOSOME ANTIGEN"/>
    <property type="match status" value="1"/>
</dbReference>
<feature type="coiled-coil region" evidence="1">
    <location>
        <begin position="401"/>
        <end position="505"/>
    </location>
</feature>
<name>A0AAN8I6J9_9EURO</name>
<protein>
    <submittedName>
        <fullName evidence="3">Uncharacterized protein</fullName>
    </submittedName>
</protein>
<feature type="region of interest" description="Disordered" evidence="2">
    <location>
        <begin position="809"/>
        <end position="838"/>
    </location>
</feature>
<feature type="region of interest" description="Disordered" evidence="2">
    <location>
        <begin position="206"/>
        <end position="251"/>
    </location>
</feature>
<feature type="compositionally biased region" description="Polar residues" evidence="2">
    <location>
        <begin position="36"/>
        <end position="47"/>
    </location>
</feature>
<comment type="caution">
    <text evidence="3">The sequence shown here is derived from an EMBL/GenBank/DDBJ whole genome shotgun (WGS) entry which is preliminary data.</text>
</comment>
<dbReference type="Proteomes" id="UP001316803">
    <property type="component" value="Unassembled WGS sequence"/>
</dbReference>
<evidence type="ECO:0000256" key="2">
    <source>
        <dbReference type="SAM" id="MobiDB-lite"/>
    </source>
</evidence>
<sequence>MASLNTSDMDMPIALRRPKRRSSVLSSPAKPRVASDSHTQMKTPSTQRSKRVRFSDPGLFSPTNAASTSLTPAFRRSSLAMTKQRRPATPARPAIEGSIQFTPFTQTLDERCQRRIRRNGLSEEMNNYEAEKKTKSALQKELTDKECELKRLRAELEATKAQHLQPPESYQPPPSSQQRVDEVEAELEALRQSFSAVEDDNATQLDPISWDHVPRTHGPSSDGGDTIMIHEDEDADPFPSSHRQPSRNVADSDAVTMGLELEAARQAKSSLLGSFRDQAVNTSFDFQFADTPVRQQQQPTQVNGSTFRIPETPKSFYQDVNKRLKEATSRAEEAEVALTALDIEITSLGFGNTDKDDTMAMVTVIADHFRSARLELERLVPGETTTGFNNPSVLPEILAKTKLLSNKLRAKENELKSSKDQHHNLKNNFEKAIIAAEKANERIKKLESTLDTTTEETLHMRMRSQQLERDLSEKEKDITSLSNALNKYRSDIARLEALINTLQQDYDKNTHSAGKIEELEARVASETTGRRAAEISAVQRLQRMNELETSLATSKRHAADLESQLNTIHSSDLTSSQQHTTEISNLNNRITSLATALASANAEVEKLKIVKNKLEERVRSEVAKGAEAVETFQEQLVRTVLKGNEARKRYVNGAKVRIANWEMELDDDREISSDGVTVVEEGYGIGSEAGSRTPSVVKFAEFAEVETFERDGVVARGEGDEGFEGGEESGSGSGSESVPGSVEVNRGRGRYRKVPRLVSYDQARRGAGLGVALEANSGVKRGKRRYDSGIGMGSEDDFEIYDEVRGGGGGGGVGEVRDGMITPELSSEGDGEVVGVAY</sequence>
<feature type="coiled-coil region" evidence="1">
    <location>
        <begin position="544"/>
        <end position="624"/>
    </location>
</feature>
<keyword evidence="4" id="KW-1185">Reference proteome</keyword>
<keyword evidence="1" id="KW-0175">Coiled coil</keyword>
<evidence type="ECO:0000313" key="4">
    <source>
        <dbReference type="Proteomes" id="UP001316803"/>
    </source>
</evidence>
<feature type="coiled-coil region" evidence="1">
    <location>
        <begin position="317"/>
        <end position="344"/>
    </location>
</feature>
<proteinExistence type="predicted"/>
<gene>
    <name evidence="3" type="ORF">OHC33_007389</name>
</gene>